<comment type="caution">
    <text evidence="8">The sequence shown here is derived from an EMBL/GenBank/DDBJ whole genome shotgun (WGS) entry which is preliminary data.</text>
</comment>
<dbReference type="Pfam" id="PF02321">
    <property type="entry name" value="OEP"/>
    <property type="match status" value="1"/>
</dbReference>
<evidence type="ECO:0000256" key="3">
    <source>
        <dbReference type="ARBA" id="ARBA00022448"/>
    </source>
</evidence>
<organism evidence="8 9">
    <name type="scientific">Phocaeicola acetigenes</name>
    <dbReference type="NCBI Taxonomy" id="3016083"/>
    <lineage>
        <taxon>Bacteria</taxon>
        <taxon>Pseudomonadati</taxon>
        <taxon>Bacteroidota</taxon>
        <taxon>Bacteroidia</taxon>
        <taxon>Bacteroidales</taxon>
        <taxon>Bacteroidaceae</taxon>
        <taxon>Phocaeicola</taxon>
    </lineage>
</organism>
<dbReference type="PANTHER" id="PTHR30026">
    <property type="entry name" value="OUTER MEMBRANE PROTEIN TOLC"/>
    <property type="match status" value="1"/>
</dbReference>
<protein>
    <submittedName>
        <fullName evidence="8">TolC family protein</fullName>
    </submittedName>
</protein>
<gene>
    <name evidence="8" type="ORF">O6P32_12155</name>
</gene>
<evidence type="ECO:0000256" key="4">
    <source>
        <dbReference type="ARBA" id="ARBA00022452"/>
    </source>
</evidence>
<evidence type="ECO:0000256" key="5">
    <source>
        <dbReference type="ARBA" id="ARBA00022692"/>
    </source>
</evidence>
<evidence type="ECO:0000313" key="8">
    <source>
        <dbReference type="EMBL" id="MCZ8373449.1"/>
    </source>
</evidence>
<keyword evidence="5" id="KW-0812">Transmembrane</keyword>
<dbReference type="EMBL" id="JAPZVM010000012">
    <property type="protein sequence ID" value="MCZ8373449.1"/>
    <property type="molecule type" value="Genomic_DNA"/>
</dbReference>
<comment type="subcellular location">
    <subcellularLocation>
        <location evidence="1">Cell outer membrane</location>
    </subcellularLocation>
</comment>
<proteinExistence type="inferred from homology"/>
<evidence type="ECO:0000313" key="9">
    <source>
        <dbReference type="Proteomes" id="UP001141933"/>
    </source>
</evidence>
<dbReference type="Gene3D" id="1.20.1600.10">
    <property type="entry name" value="Outer membrane efflux proteins (OEP)"/>
    <property type="match status" value="1"/>
</dbReference>
<evidence type="ECO:0000256" key="2">
    <source>
        <dbReference type="ARBA" id="ARBA00007613"/>
    </source>
</evidence>
<keyword evidence="4" id="KW-1134">Transmembrane beta strand</keyword>
<keyword evidence="3" id="KW-0813">Transport</keyword>
<evidence type="ECO:0000256" key="1">
    <source>
        <dbReference type="ARBA" id="ARBA00004442"/>
    </source>
</evidence>
<comment type="similarity">
    <text evidence="2">Belongs to the outer membrane factor (OMF) (TC 1.B.17) family.</text>
</comment>
<name>A0ABT4PK59_9BACT</name>
<dbReference type="InterPro" id="IPR003423">
    <property type="entry name" value="OMP_efflux"/>
</dbReference>
<accession>A0ABT4PK59</accession>
<reference evidence="8" key="1">
    <citation type="submission" date="2022-12" db="EMBL/GenBank/DDBJ databases">
        <title>Phocaeicola acetigenes sp. nov., isolated feces from a healthy human.</title>
        <authorList>
            <person name="Do H."/>
            <person name="Ha Y.B."/>
            <person name="Kim J.-S."/>
            <person name="Suh M.K."/>
            <person name="Kim H.S."/>
            <person name="Lee J.-S."/>
        </authorList>
    </citation>
    <scope>NUCLEOTIDE SEQUENCE</scope>
    <source>
        <strain evidence="8">KGMB11183</strain>
    </source>
</reference>
<dbReference type="RefSeq" id="WP_269878777.1">
    <property type="nucleotide sequence ID" value="NZ_JAPZVM010000012.1"/>
</dbReference>
<evidence type="ECO:0000256" key="6">
    <source>
        <dbReference type="ARBA" id="ARBA00023136"/>
    </source>
</evidence>
<dbReference type="SUPFAM" id="SSF56954">
    <property type="entry name" value="Outer membrane efflux proteins (OEP)"/>
    <property type="match status" value="1"/>
</dbReference>
<keyword evidence="9" id="KW-1185">Reference proteome</keyword>
<dbReference type="Proteomes" id="UP001141933">
    <property type="component" value="Unassembled WGS sequence"/>
</dbReference>
<dbReference type="PANTHER" id="PTHR30026:SF23">
    <property type="entry name" value="TO APRF-PUTATIVE OUTER MEMBRANE EFFLUX PROTEIN OR SECRETED ALKALINE PHOSPHATASE-RELATED"/>
    <property type="match status" value="1"/>
</dbReference>
<sequence>MKNRYWFFCIGLLFSGAASDAQTRILSIDEMFHLADENSKSIRVHTLHTEETAQGIKVARDKRLPSIHSELTLNYIGDGCMTDRDFSNGIHADMPHFGNTFVLKASQVVYSGGSISGNIEKSKLMHRNAQLEYDSNRQDIRFLLIGYYLDICQLNNEKTVYEKNIEQTQLLVKDMRAAYSQGTALKSDITRYELQLQNLKLALTSVLNKKNILCQHLASTIGLPEGTIIQPDTAQLKNIQIARQSETAWKEGKLNAPALQMADNQIQLKQNEERLIKAERRPHINLTATNDFTGPILVEVPPLNNNFNYWFAGVSVSYNLDALFKTKKKLKQARISTLKTQEQRRLAEEELDNAIHAAYIGLNEAYTRLQTQQKSVQLAHENFNIVKHRYLNGLSLITDMLDASNTQLDTELQLTNDQINILYQYYLLKKLNGTL</sequence>
<dbReference type="InterPro" id="IPR051906">
    <property type="entry name" value="TolC-like"/>
</dbReference>
<keyword evidence="7" id="KW-0998">Cell outer membrane</keyword>
<keyword evidence="6" id="KW-0472">Membrane</keyword>
<evidence type="ECO:0000256" key="7">
    <source>
        <dbReference type="ARBA" id="ARBA00023237"/>
    </source>
</evidence>